<evidence type="ECO:0000256" key="1">
    <source>
        <dbReference type="ARBA" id="ARBA00022801"/>
    </source>
</evidence>
<dbReference type="PANTHER" id="PTHR21340">
    <property type="entry name" value="DIADENOSINE 5,5-P1,P4-TETRAPHOSPHATE PYROPHOSPHOHYDROLASE MUTT"/>
    <property type="match status" value="1"/>
</dbReference>
<dbReference type="PROSITE" id="PS00893">
    <property type="entry name" value="NUDIX_BOX"/>
    <property type="match status" value="1"/>
</dbReference>
<name>A0AAJ0FRK3_9PEZI</name>
<dbReference type="GO" id="GO:0006167">
    <property type="term" value="P:AMP biosynthetic process"/>
    <property type="evidence" value="ECO:0007669"/>
    <property type="project" value="TreeGrafter"/>
</dbReference>
<protein>
    <recommendedName>
        <fullName evidence="3">Nudix hydrolase domain-containing protein</fullName>
    </recommendedName>
</protein>
<dbReference type="SUPFAM" id="SSF55811">
    <property type="entry name" value="Nudix"/>
    <property type="match status" value="1"/>
</dbReference>
<evidence type="ECO:0000313" key="4">
    <source>
        <dbReference type="EMBL" id="KAK1770235.1"/>
    </source>
</evidence>
<dbReference type="PROSITE" id="PS51462">
    <property type="entry name" value="NUDIX"/>
    <property type="match status" value="1"/>
</dbReference>
<feature type="region of interest" description="Disordered" evidence="2">
    <location>
        <begin position="81"/>
        <end position="101"/>
    </location>
</feature>
<feature type="non-terminal residue" evidence="4">
    <location>
        <position position="1"/>
    </location>
</feature>
<feature type="non-terminal residue" evidence="4">
    <location>
        <position position="180"/>
    </location>
</feature>
<dbReference type="GeneID" id="85307314"/>
<evidence type="ECO:0000313" key="5">
    <source>
        <dbReference type="Proteomes" id="UP001244011"/>
    </source>
</evidence>
<dbReference type="Proteomes" id="UP001244011">
    <property type="component" value="Unassembled WGS sequence"/>
</dbReference>
<evidence type="ECO:0000256" key="2">
    <source>
        <dbReference type="SAM" id="MobiDB-lite"/>
    </source>
</evidence>
<organism evidence="4 5">
    <name type="scientific">Phialemonium atrogriseum</name>
    <dbReference type="NCBI Taxonomy" id="1093897"/>
    <lineage>
        <taxon>Eukaryota</taxon>
        <taxon>Fungi</taxon>
        <taxon>Dikarya</taxon>
        <taxon>Ascomycota</taxon>
        <taxon>Pezizomycotina</taxon>
        <taxon>Sordariomycetes</taxon>
        <taxon>Sordariomycetidae</taxon>
        <taxon>Cephalothecales</taxon>
        <taxon>Cephalothecaceae</taxon>
        <taxon>Phialemonium</taxon>
    </lineage>
</organism>
<dbReference type="PANTHER" id="PTHR21340:SF0">
    <property type="entry name" value="BIS(5'-NUCLEOSYL)-TETRAPHOSPHATASE [ASYMMETRICAL]"/>
    <property type="match status" value="1"/>
</dbReference>
<feature type="domain" description="Nudix hydrolase" evidence="3">
    <location>
        <begin position="15"/>
        <end position="175"/>
    </location>
</feature>
<dbReference type="GO" id="GO:0004081">
    <property type="term" value="F:bis(5'-nucleosyl)-tetraphosphatase (asymmetrical) activity"/>
    <property type="evidence" value="ECO:0007669"/>
    <property type="project" value="TreeGrafter"/>
</dbReference>
<dbReference type="RefSeq" id="XP_060286448.1">
    <property type="nucleotide sequence ID" value="XM_060424127.1"/>
</dbReference>
<dbReference type="GO" id="GO:0006754">
    <property type="term" value="P:ATP biosynthetic process"/>
    <property type="evidence" value="ECO:0007669"/>
    <property type="project" value="TreeGrafter"/>
</dbReference>
<dbReference type="AlphaFoldDB" id="A0AAJ0FRK3"/>
<keyword evidence="1" id="KW-0378">Hydrolase</keyword>
<proteinExistence type="predicted"/>
<dbReference type="InterPro" id="IPR020084">
    <property type="entry name" value="NUDIX_hydrolase_CS"/>
</dbReference>
<reference evidence="4" key="1">
    <citation type="submission" date="2023-06" db="EMBL/GenBank/DDBJ databases">
        <title>Genome-scale phylogeny and comparative genomics of the fungal order Sordariales.</title>
        <authorList>
            <consortium name="Lawrence Berkeley National Laboratory"/>
            <person name="Hensen N."/>
            <person name="Bonometti L."/>
            <person name="Westerberg I."/>
            <person name="Brannstrom I.O."/>
            <person name="Guillou S."/>
            <person name="Cros-Aarteil S."/>
            <person name="Calhoun S."/>
            <person name="Haridas S."/>
            <person name="Kuo A."/>
            <person name="Mondo S."/>
            <person name="Pangilinan J."/>
            <person name="Riley R."/>
            <person name="Labutti K."/>
            <person name="Andreopoulos B."/>
            <person name="Lipzen A."/>
            <person name="Chen C."/>
            <person name="Yanf M."/>
            <person name="Daum C."/>
            <person name="Ng V."/>
            <person name="Clum A."/>
            <person name="Steindorff A."/>
            <person name="Ohm R."/>
            <person name="Martin F."/>
            <person name="Silar P."/>
            <person name="Natvig D."/>
            <person name="Lalanne C."/>
            <person name="Gautier V."/>
            <person name="Ament-Velasquez S.L."/>
            <person name="Kruys A."/>
            <person name="Hutchinson M.I."/>
            <person name="Powell A.J."/>
            <person name="Barry K."/>
            <person name="Miller A.N."/>
            <person name="Grigoriev I.V."/>
            <person name="Debuchy R."/>
            <person name="Gladieux P."/>
            <person name="Thoren M.H."/>
            <person name="Johannesson H."/>
        </authorList>
    </citation>
    <scope>NUCLEOTIDE SEQUENCE</scope>
    <source>
        <strain evidence="4">8032-3</strain>
    </source>
</reference>
<gene>
    <name evidence="4" type="ORF">QBC33DRAFT_421216</name>
</gene>
<dbReference type="Pfam" id="PF00293">
    <property type="entry name" value="NUDIX"/>
    <property type="match status" value="1"/>
</dbReference>
<accession>A0AAJ0FRK3</accession>
<dbReference type="EMBL" id="MU839001">
    <property type="protein sequence ID" value="KAK1770235.1"/>
    <property type="molecule type" value="Genomic_DNA"/>
</dbReference>
<dbReference type="InterPro" id="IPR051325">
    <property type="entry name" value="Nudix_hydrolase_domain"/>
</dbReference>
<keyword evidence="5" id="KW-1185">Reference proteome</keyword>
<dbReference type="InterPro" id="IPR015797">
    <property type="entry name" value="NUDIX_hydrolase-like_dom_sf"/>
</dbReference>
<comment type="caution">
    <text evidence="4">The sequence shown here is derived from an EMBL/GenBank/DDBJ whole genome shotgun (WGS) entry which is preliminary data.</text>
</comment>
<evidence type="ECO:0000259" key="3">
    <source>
        <dbReference type="PROSITE" id="PS51462"/>
    </source>
</evidence>
<sequence length="180" mass="19478">PMAPLTIPSLLPSTDFYLASGTVTVDRLLRKVLIIRERGTSAYQLPRGRKDWSEALEATAARETFEETGVRCALLPVPLSTRATPPSGRQHAQPPPGSGGDVRLTEPFALMQHQQPCGALSVVLWFVGEADSAAPAAEGTQMADEDYEARWVDYAEAAALMADNGDYAEVVRRALRLVEA</sequence>
<dbReference type="InterPro" id="IPR000086">
    <property type="entry name" value="NUDIX_hydrolase_dom"/>
</dbReference>
<dbReference type="Gene3D" id="3.90.79.10">
    <property type="entry name" value="Nucleoside Triphosphate Pyrophosphohydrolase"/>
    <property type="match status" value="1"/>
</dbReference>